<evidence type="ECO:0000313" key="1">
    <source>
        <dbReference type="EMBL" id="MEE3719759.1"/>
    </source>
</evidence>
<comment type="caution">
    <text evidence="1">The sequence shown here is derived from an EMBL/GenBank/DDBJ whole genome shotgun (WGS) entry which is preliminary data.</text>
</comment>
<dbReference type="AlphaFoldDB" id="A0AAW9Q734"/>
<sequence length="129" mass="14370">MNQNSNGSFNITCLNGFSETANAESIARNLVCETGNSASSQRKSVVCTGNEFQNWFYVTRIADNKQFGDFSEKLSLNVCQQAVRASSSEVVCTGNEFQDWFYLTRISDGKKFGDRLSFKTCLQLSNTSQ</sequence>
<dbReference type="EMBL" id="JAZBJZ010000168">
    <property type="protein sequence ID" value="MEE3719759.1"/>
    <property type="molecule type" value="Genomic_DNA"/>
</dbReference>
<name>A0AAW9Q734_9CYAN</name>
<gene>
    <name evidence="1" type="ORF">V2H45_23740</name>
</gene>
<organism evidence="1 2">
    <name type="scientific">Tumidithrix elongata BACA0141</name>
    <dbReference type="NCBI Taxonomy" id="2716417"/>
    <lineage>
        <taxon>Bacteria</taxon>
        <taxon>Bacillati</taxon>
        <taxon>Cyanobacteriota</taxon>
        <taxon>Cyanophyceae</taxon>
        <taxon>Pseudanabaenales</taxon>
        <taxon>Pseudanabaenaceae</taxon>
        <taxon>Tumidithrix</taxon>
        <taxon>Tumidithrix elongata</taxon>
    </lineage>
</organism>
<dbReference type="RefSeq" id="WP_330486196.1">
    <property type="nucleotide sequence ID" value="NZ_JAZBJZ010000168.1"/>
</dbReference>
<evidence type="ECO:0000313" key="2">
    <source>
        <dbReference type="Proteomes" id="UP001333818"/>
    </source>
</evidence>
<protein>
    <recommendedName>
        <fullName evidence="3">SRCR domain-containing protein</fullName>
    </recommendedName>
</protein>
<evidence type="ECO:0008006" key="3">
    <source>
        <dbReference type="Google" id="ProtNLM"/>
    </source>
</evidence>
<keyword evidence="2" id="KW-1185">Reference proteome</keyword>
<dbReference type="Proteomes" id="UP001333818">
    <property type="component" value="Unassembled WGS sequence"/>
</dbReference>
<proteinExistence type="predicted"/>
<reference evidence="1" key="1">
    <citation type="submission" date="2024-01" db="EMBL/GenBank/DDBJ databases">
        <title>Bank of Algae and Cyanobacteria of the Azores (BACA) strain genomes.</title>
        <authorList>
            <person name="Luz R."/>
            <person name="Cordeiro R."/>
            <person name="Fonseca A."/>
            <person name="Goncalves V."/>
        </authorList>
    </citation>
    <scope>NUCLEOTIDE SEQUENCE</scope>
    <source>
        <strain evidence="1">BACA0141</strain>
    </source>
</reference>
<accession>A0AAW9Q734</accession>